<dbReference type="EMBL" id="JANAKD010000815">
    <property type="protein sequence ID" value="KAJ3487902.1"/>
    <property type="molecule type" value="Genomic_DNA"/>
</dbReference>
<proteinExistence type="predicted"/>
<protein>
    <submittedName>
        <fullName evidence="1">Uncharacterized protein</fullName>
    </submittedName>
</protein>
<keyword evidence="2" id="KW-1185">Reference proteome</keyword>
<evidence type="ECO:0000313" key="1">
    <source>
        <dbReference type="EMBL" id="KAJ3487902.1"/>
    </source>
</evidence>
<organism evidence="1 2">
    <name type="scientific">Lecanicillium saksenae</name>
    <dbReference type="NCBI Taxonomy" id="468837"/>
    <lineage>
        <taxon>Eukaryota</taxon>
        <taxon>Fungi</taxon>
        <taxon>Dikarya</taxon>
        <taxon>Ascomycota</taxon>
        <taxon>Pezizomycotina</taxon>
        <taxon>Sordariomycetes</taxon>
        <taxon>Hypocreomycetidae</taxon>
        <taxon>Hypocreales</taxon>
        <taxon>Cordycipitaceae</taxon>
        <taxon>Lecanicillium</taxon>
    </lineage>
</organism>
<accession>A0ACC1QRV4</accession>
<comment type="caution">
    <text evidence="1">The sequence shown here is derived from an EMBL/GenBank/DDBJ whole genome shotgun (WGS) entry which is preliminary data.</text>
</comment>
<sequence length="166" mass="17835">MAIPATMKALITVGDAPNATAPSTVKGRAANVQEVPVPTITDADILVKHIDLFSPDGAVVGCDYAGVVAQVGGRFTNAWKVGDRVAGWVHGGLYPDRGSFAQYLKVDGDLAWKMPDGSGQPQEIMLDALQSCRDVWSRERNHSVCNANAFNIVNRLVTSLRESRDK</sequence>
<reference evidence="1" key="1">
    <citation type="submission" date="2022-07" db="EMBL/GenBank/DDBJ databases">
        <title>Genome Sequence of Lecanicillium saksenae.</title>
        <authorList>
            <person name="Buettner E."/>
        </authorList>
    </citation>
    <scope>NUCLEOTIDE SEQUENCE</scope>
    <source>
        <strain evidence="1">VT-O1</strain>
    </source>
</reference>
<evidence type="ECO:0000313" key="2">
    <source>
        <dbReference type="Proteomes" id="UP001148737"/>
    </source>
</evidence>
<dbReference type="Proteomes" id="UP001148737">
    <property type="component" value="Unassembled WGS sequence"/>
</dbReference>
<name>A0ACC1QRV4_9HYPO</name>
<gene>
    <name evidence="1" type="ORF">NLG97_g6306</name>
</gene>